<proteinExistence type="predicted"/>
<reference evidence="2" key="1">
    <citation type="submission" date="2022-10" db="EMBL/GenBank/DDBJ databases">
        <title>Genome assembly of Pristionchus species.</title>
        <authorList>
            <person name="Yoshida K."/>
            <person name="Sommer R.J."/>
        </authorList>
    </citation>
    <scope>NUCLEOTIDE SEQUENCE [LARGE SCALE GENOMIC DNA]</scope>
    <source>
        <strain evidence="2">RS5460</strain>
    </source>
</reference>
<dbReference type="AlphaFoldDB" id="A0AAN4Z0B5"/>
<gene>
    <name evidence="1" type="ORF">PMAYCL1PPCAC_01179</name>
</gene>
<dbReference type="EMBL" id="BTRK01000001">
    <property type="protein sequence ID" value="GMR30984.1"/>
    <property type="molecule type" value="Genomic_DNA"/>
</dbReference>
<sequence>FHLRNDEECADLANLAQVSTHFHTGVHEFMKRKENRPGIKFVQLMKVDDGLFVAIEPYPSNIPFYRLPVIESERFQRFGDYDDPEFFITLNGSEDPIVEQISELLSTNIKLAFVDEHFNFTPDDLSLCASVLRNSSIGQLSMQIKRLDDNAVPSILSLASHTKDFDSIIRTVQLSNPASFITQLSSSVSSSIQTDRSSTATSFLGLPHSFWKKFLNEKLANGSFEFVETGNINEKITKAPFIMPDRNVRWLEWHKKE</sequence>
<feature type="non-terminal residue" evidence="1">
    <location>
        <position position="1"/>
    </location>
</feature>
<dbReference type="Proteomes" id="UP001328107">
    <property type="component" value="Unassembled WGS sequence"/>
</dbReference>
<comment type="caution">
    <text evidence="1">The sequence shown here is derived from an EMBL/GenBank/DDBJ whole genome shotgun (WGS) entry which is preliminary data.</text>
</comment>
<keyword evidence="2" id="KW-1185">Reference proteome</keyword>
<organism evidence="1 2">
    <name type="scientific">Pristionchus mayeri</name>
    <dbReference type="NCBI Taxonomy" id="1317129"/>
    <lineage>
        <taxon>Eukaryota</taxon>
        <taxon>Metazoa</taxon>
        <taxon>Ecdysozoa</taxon>
        <taxon>Nematoda</taxon>
        <taxon>Chromadorea</taxon>
        <taxon>Rhabditida</taxon>
        <taxon>Rhabditina</taxon>
        <taxon>Diplogasteromorpha</taxon>
        <taxon>Diplogasteroidea</taxon>
        <taxon>Neodiplogasteridae</taxon>
        <taxon>Pristionchus</taxon>
    </lineage>
</organism>
<accession>A0AAN4Z0B5</accession>
<name>A0AAN4Z0B5_9BILA</name>
<evidence type="ECO:0000313" key="1">
    <source>
        <dbReference type="EMBL" id="GMR30984.1"/>
    </source>
</evidence>
<evidence type="ECO:0000313" key="2">
    <source>
        <dbReference type="Proteomes" id="UP001328107"/>
    </source>
</evidence>
<protein>
    <submittedName>
        <fullName evidence="1">Uncharacterized protein</fullName>
    </submittedName>
</protein>